<dbReference type="Gene3D" id="3.40.33.10">
    <property type="entry name" value="CAP"/>
    <property type="match status" value="1"/>
</dbReference>
<dbReference type="PANTHER" id="PTHR31157:SF1">
    <property type="entry name" value="SCP DOMAIN-CONTAINING PROTEIN"/>
    <property type="match status" value="1"/>
</dbReference>
<evidence type="ECO:0000256" key="1">
    <source>
        <dbReference type="SAM" id="MobiDB-lite"/>
    </source>
</evidence>
<dbReference type="EMBL" id="BLKY01000001">
    <property type="protein sequence ID" value="GFG85624.1"/>
    <property type="molecule type" value="Genomic_DNA"/>
</dbReference>
<evidence type="ECO:0000313" key="3">
    <source>
        <dbReference type="EMBL" id="GFG87941.1"/>
    </source>
</evidence>
<proteinExistence type="predicted"/>
<dbReference type="CDD" id="cd05379">
    <property type="entry name" value="CAP_bacterial"/>
    <property type="match status" value="1"/>
</dbReference>
<name>A0A7I9YAJ2_MYCAL</name>
<protein>
    <recommendedName>
        <fullName evidence="5">SCP domain-containing protein</fullName>
    </recommendedName>
</protein>
<sequence>MRIDWLYTGVTVLTVTAITAAEMAAPTATAHADNDNNTLVVNNKRLNDSVVANIYTVQHKAGCSNDVKISPQLQLAAQWHTHDVLNNRTLDGDTGSDGSTPQARADSAGFHGKVAETVAINPALAINGIEILNQWYYNPTSKAIMSDCANTEIGVWSENSFDRTVVVAVYGQPEQSGRTKTRQQSSTEPTRVVPENVPIDPSPDYDASDEIEFGINWFPWILRGVYPPPAIPP</sequence>
<gene>
    <name evidence="2" type="ORF">MALGJ_23000</name>
    <name evidence="3" type="ORF">MALGJ_46170</name>
</gene>
<evidence type="ECO:0008006" key="5">
    <source>
        <dbReference type="Google" id="ProtNLM"/>
    </source>
</evidence>
<evidence type="ECO:0000313" key="4">
    <source>
        <dbReference type="Proteomes" id="UP000465305"/>
    </source>
</evidence>
<reference evidence="2 4" key="1">
    <citation type="journal article" date="2019" name="Emerg. Microbes Infect.">
        <title>Comprehensive subspecies identification of 175 nontuberculous mycobacteria species based on 7547 genomic profiles.</title>
        <authorList>
            <person name="Matsumoto Y."/>
            <person name="Kinjo T."/>
            <person name="Motooka D."/>
            <person name="Nabeya D."/>
            <person name="Jung N."/>
            <person name="Uechi K."/>
            <person name="Horii T."/>
            <person name="Iida T."/>
            <person name="Fujita J."/>
            <person name="Nakamura S."/>
        </authorList>
    </citation>
    <scope>NUCLEOTIDE SEQUENCE [LARGE SCALE GENOMIC DNA]</scope>
    <source>
        <strain evidence="2 4">JCM 30723</strain>
    </source>
</reference>
<organism evidence="2 4">
    <name type="scientific">Mycolicibacter algericus</name>
    <name type="common">Mycobacterium algericum</name>
    <dbReference type="NCBI Taxonomy" id="1288388"/>
    <lineage>
        <taxon>Bacteria</taxon>
        <taxon>Bacillati</taxon>
        <taxon>Actinomycetota</taxon>
        <taxon>Actinomycetes</taxon>
        <taxon>Mycobacteriales</taxon>
        <taxon>Mycobacteriaceae</taxon>
        <taxon>Mycolicibacter</taxon>
    </lineage>
</organism>
<dbReference type="InterPro" id="IPR035940">
    <property type="entry name" value="CAP_sf"/>
</dbReference>
<feature type="region of interest" description="Disordered" evidence="1">
    <location>
        <begin position="87"/>
        <end position="107"/>
    </location>
</feature>
<comment type="caution">
    <text evidence="2">The sequence shown here is derived from an EMBL/GenBank/DDBJ whole genome shotgun (WGS) entry which is preliminary data.</text>
</comment>
<feature type="compositionally biased region" description="Polar residues" evidence="1">
    <location>
        <begin position="173"/>
        <end position="189"/>
    </location>
</feature>
<dbReference type="AlphaFoldDB" id="A0A7I9YAJ2"/>
<reference evidence="2" key="2">
    <citation type="submission" date="2020-02" db="EMBL/GenBank/DDBJ databases">
        <authorList>
            <person name="Matsumoto Y."/>
            <person name="Motooka D."/>
            <person name="Nakamura S."/>
        </authorList>
    </citation>
    <scope>NUCLEOTIDE SEQUENCE</scope>
    <source>
        <strain evidence="2">JCM 30723</strain>
    </source>
</reference>
<feature type="region of interest" description="Disordered" evidence="1">
    <location>
        <begin position="173"/>
        <end position="205"/>
    </location>
</feature>
<accession>A0A7I9YAJ2</accession>
<dbReference type="EMBL" id="BLKY01000002">
    <property type="protein sequence ID" value="GFG87941.1"/>
    <property type="molecule type" value="Genomic_DNA"/>
</dbReference>
<evidence type="ECO:0000313" key="2">
    <source>
        <dbReference type="EMBL" id="GFG85624.1"/>
    </source>
</evidence>
<dbReference type="PANTHER" id="PTHR31157">
    <property type="entry name" value="SCP DOMAIN-CONTAINING PROTEIN"/>
    <property type="match status" value="1"/>
</dbReference>
<dbReference type="Proteomes" id="UP000465305">
    <property type="component" value="Unassembled WGS sequence"/>
</dbReference>